<name>A0AAV7UYK3_PLEWA</name>
<protein>
    <submittedName>
        <fullName evidence="2">Uncharacterized protein</fullName>
    </submittedName>
</protein>
<gene>
    <name evidence="2" type="ORF">NDU88_002335</name>
</gene>
<feature type="region of interest" description="Disordered" evidence="1">
    <location>
        <begin position="59"/>
        <end position="116"/>
    </location>
</feature>
<organism evidence="2 3">
    <name type="scientific">Pleurodeles waltl</name>
    <name type="common">Iberian ribbed newt</name>
    <dbReference type="NCBI Taxonomy" id="8319"/>
    <lineage>
        <taxon>Eukaryota</taxon>
        <taxon>Metazoa</taxon>
        <taxon>Chordata</taxon>
        <taxon>Craniata</taxon>
        <taxon>Vertebrata</taxon>
        <taxon>Euteleostomi</taxon>
        <taxon>Amphibia</taxon>
        <taxon>Batrachia</taxon>
        <taxon>Caudata</taxon>
        <taxon>Salamandroidea</taxon>
        <taxon>Salamandridae</taxon>
        <taxon>Pleurodelinae</taxon>
        <taxon>Pleurodeles</taxon>
    </lineage>
</organism>
<sequence>MMRYAVHVLIQASPGRITAGEWFGAQRSHVEYTRRTGALGRLGNVVPSLGRSKMPPLAVARQEWCHRRRKAGKEGERGRENKRRQEKRKVKKEKEKKQRKEQEEEEKRGETWGNGE</sequence>
<evidence type="ECO:0000313" key="2">
    <source>
        <dbReference type="EMBL" id="KAJ1193029.1"/>
    </source>
</evidence>
<feature type="compositionally biased region" description="Basic residues" evidence="1">
    <location>
        <begin position="80"/>
        <end position="91"/>
    </location>
</feature>
<keyword evidence="3" id="KW-1185">Reference proteome</keyword>
<feature type="compositionally biased region" description="Basic and acidic residues" evidence="1">
    <location>
        <begin position="92"/>
        <end position="110"/>
    </location>
</feature>
<dbReference type="EMBL" id="JANPWB010000004">
    <property type="protein sequence ID" value="KAJ1193029.1"/>
    <property type="molecule type" value="Genomic_DNA"/>
</dbReference>
<comment type="caution">
    <text evidence="2">The sequence shown here is derived from an EMBL/GenBank/DDBJ whole genome shotgun (WGS) entry which is preliminary data.</text>
</comment>
<evidence type="ECO:0000313" key="3">
    <source>
        <dbReference type="Proteomes" id="UP001066276"/>
    </source>
</evidence>
<dbReference type="AlphaFoldDB" id="A0AAV7UYK3"/>
<dbReference type="Proteomes" id="UP001066276">
    <property type="component" value="Chromosome 2_2"/>
</dbReference>
<evidence type="ECO:0000256" key="1">
    <source>
        <dbReference type="SAM" id="MobiDB-lite"/>
    </source>
</evidence>
<reference evidence="2" key="1">
    <citation type="journal article" date="2022" name="bioRxiv">
        <title>Sequencing and chromosome-scale assembly of the giantPleurodeles waltlgenome.</title>
        <authorList>
            <person name="Brown T."/>
            <person name="Elewa A."/>
            <person name="Iarovenko S."/>
            <person name="Subramanian E."/>
            <person name="Araus A.J."/>
            <person name="Petzold A."/>
            <person name="Susuki M."/>
            <person name="Suzuki K.-i.T."/>
            <person name="Hayashi T."/>
            <person name="Toyoda A."/>
            <person name="Oliveira C."/>
            <person name="Osipova E."/>
            <person name="Leigh N.D."/>
            <person name="Simon A."/>
            <person name="Yun M.H."/>
        </authorList>
    </citation>
    <scope>NUCLEOTIDE SEQUENCE</scope>
    <source>
        <strain evidence="2">20211129_DDA</strain>
        <tissue evidence="2">Liver</tissue>
    </source>
</reference>
<accession>A0AAV7UYK3</accession>
<proteinExistence type="predicted"/>